<sequence length="253" mass="27815">MKKPTIWQQESLLGTLGLLAASPASTTWPLTGTQFATPAALAPLSQEQPTPIQRTEAQTLALGLVQRRPGEADSTFLRRVLPVSYPASYQRLSYAWRPSAFGKQLFFVVAGTGSDWYLSFLFVLYPFQTNTYTVQQLTPVVDAACDQPTNVSAILFADVNQDGQKELIALGSCSSLEPSEDDEGKTMYGHVGHQGAVVFRYAGLDHAGRPHYEDAPTPPYLNELETAGEVRAELAAHQRRRKLAPSRPVPKRR</sequence>
<proteinExistence type="predicted"/>
<reference evidence="2" key="1">
    <citation type="journal article" date="2019" name="Int. J. Syst. Evol. Microbiol.">
        <title>The Global Catalogue of Microorganisms (GCM) 10K type strain sequencing project: providing services to taxonomists for standard genome sequencing and annotation.</title>
        <authorList>
            <consortium name="The Broad Institute Genomics Platform"/>
            <consortium name="The Broad Institute Genome Sequencing Center for Infectious Disease"/>
            <person name="Wu L."/>
            <person name="Ma J."/>
        </authorList>
    </citation>
    <scope>NUCLEOTIDE SEQUENCE [LARGE SCALE GENOMIC DNA]</scope>
    <source>
        <strain evidence="2">JCM 17841</strain>
    </source>
</reference>
<keyword evidence="2" id="KW-1185">Reference proteome</keyword>
<comment type="caution">
    <text evidence="1">The sequence shown here is derived from an EMBL/GenBank/DDBJ whole genome shotgun (WGS) entry which is preliminary data.</text>
</comment>
<evidence type="ECO:0008006" key="3">
    <source>
        <dbReference type="Google" id="ProtNLM"/>
    </source>
</evidence>
<accession>A0ABP8QGA1</accession>
<dbReference type="Proteomes" id="UP001501243">
    <property type="component" value="Unassembled WGS sequence"/>
</dbReference>
<dbReference type="RefSeq" id="WP_208131766.1">
    <property type="nucleotide sequence ID" value="NZ_BAABGQ010000006.1"/>
</dbReference>
<evidence type="ECO:0000313" key="1">
    <source>
        <dbReference type="EMBL" id="GAA4501409.1"/>
    </source>
</evidence>
<dbReference type="EMBL" id="BAABGQ010000006">
    <property type="protein sequence ID" value="GAA4501409.1"/>
    <property type="molecule type" value="Genomic_DNA"/>
</dbReference>
<evidence type="ECO:0000313" key="2">
    <source>
        <dbReference type="Proteomes" id="UP001501243"/>
    </source>
</evidence>
<name>A0ABP8QGA1_9BACT</name>
<gene>
    <name evidence="1" type="ORF">GCM10023172_23200</name>
</gene>
<protein>
    <recommendedName>
        <fullName evidence="3">VCBS repeat-containing protein</fullName>
    </recommendedName>
</protein>
<organism evidence="1 2">
    <name type="scientific">Hymenobacter ginsengisoli</name>
    <dbReference type="NCBI Taxonomy" id="1051626"/>
    <lineage>
        <taxon>Bacteria</taxon>
        <taxon>Pseudomonadati</taxon>
        <taxon>Bacteroidota</taxon>
        <taxon>Cytophagia</taxon>
        <taxon>Cytophagales</taxon>
        <taxon>Hymenobacteraceae</taxon>
        <taxon>Hymenobacter</taxon>
    </lineage>
</organism>